<reference evidence="2 3" key="1">
    <citation type="submission" date="2023-11" db="EMBL/GenBank/DDBJ databases">
        <title>MicrobeMod: A computational toolkit for identifying prokaryotic methylation and restriction-modification with nanopore sequencing.</title>
        <authorList>
            <person name="Crits-Christoph A."/>
            <person name="Kang S.C."/>
            <person name="Lee H."/>
            <person name="Ostrov N."/>
        </authorList>
    </citation>
    <scope>NUCLEOTIDE SEQUENCE [LARGE SCALE GENOMIC DNA]</scope>
    <source>
        <strain evidence="2 3">ATCC 49870</strain>
    </source>
</reference>
<sequence length="172" mass="18597">MPVPRLLRLFTPLATACLSASVGVVSIAAAQTPDSATSTIQIGDPFPRWELTDQHDQTHRLPGDTTQAIVFSSSKQADETLSPVLESVVGDRLISGEVIYLSDISRMPGLISRLFALPSLRDRDYPVVLIREEGVSAPLVTETDCLALYRLGQGTVVAREDLCVESDVTNAF</sequence>
<accession>A0ABZ0YTQ5</accession>
<dbReference type="RefSeq" id="WP_322520578.1">
    <property type="nucleotide sequence ID" value="NZ_CP140153.1"/>
</dbReference>
<dbReference type="EMBL" id="CP140153">
    <property type="protein sequence ID" value="WQH15550.1"/>
    <property type="molecule type" value="Genomic_DNA"/>
</dbReference>
<protein>
    <submittedName>
        <fullName evidence="2">Uncharacterized protein</fullName>
    </submittedName>
</protein>
<feature type="chain" id="PRO_5045545283" evidence="1">
    <location>
        <begin position="31"/>
        <end position="172"/>
    </location>
</feature>
<evidence type="ECO:0000313" key="3">
    <source>
        <dbReference type="Proteomes" id="UP001327459"/>
    </source>
</evidence>
<feature type="signal peptide" evidence="1">
    <location>
        <begin position="1"/>
        <end position="30"/>
    </location>
</feature>
<dbReference type="Proteomes" id="UP001327459">
    <property type="component" value="Chromosome"/>
</dbReference>
<keyword evidence="3" id="KW-1185">Reference proteome</keyword>
<keyword evidence="1" id="KW-0732">Signal</keyword>
<evidence type="ECO:0000313" key="2">
    <source>
        <dbReference type="EMBL" id="WQH15550.1"/>
    </source>
</evidence>
<name>A0ABZ0YTQ5_9GAMM</name>
<evidence type="ECO:0000256" key="1">
    <source>
        <dbReference type="SAM" id="SignalP"/>
    </source>
</evidence>
<gene>
    <name evidence="2" type="ORF">SR882_07195</name>
</gene>
<organism evidence="2 3">
    <name type="scientific">Guyparkeria halophila</name>
    <dbReference type="NCBI Taxonomy" id="47960"/>
    <lineage>
        <taxon>Bacteria</taxon>
        <taxon>Pseudomonadati</taxon>
        <taxon>Pseudomonadota</taxon>
        <taxon>Gammaproteobacteria</taxon>
        <taxon>Chromatiales</taxon>
        <taxon>Thioalkalibacteraceae</taxon>
        <taxon>Guyparkeria</taxon>
    </lineage>
</organism>
<proteinExistence type="predicted"/>